<organism evidence="2 3">
    <name type="scientific">Rhinocladiella mackenziei CBS 650.93</name>
    <dbReference type="NCBI Taxonomy" id="1442369"/>
    <lineage>
        <taxon>Eukaryota</taxon>
        <taxon>Fungi</taxon>
        <taxon>Dikarya</taxon>
        <taxon>Ascomycota</taxon>
        <taxon>Pezizomycotina</taxon>
        <taxon>Eurotiomycetes</taxon>
        <taxon>Chaetothyriomycetidae</taxon>
        <taxon>Chaetothyriales</taxon>
        <taxon>Herpotrichiellaceae</taxon>
        <taxon>Rhinocladiella</taxon>
    </lineage>
</organism>
<evidence type="ECO:0000313" key="2">
    <source>
        <dbReference type="EMBL" id="KIX06330.1"/>
    </source>
</evidence>
<feature type="compositionally biased region" description="Basic and acidic residues" evidence="1">
    <location>
        <begin position="196"/>
        <end position="206"/>
    </location>
</feature>
<keyword evidence="3" id="KW-1185">Reference proteome</keyword>
<name>A0A0D2JB43_9EURO</name>
<accession>A0A0D2JB43</accession>
<proteinExistence type="predicted"/>
<dbReference type="EMBL" id="KN847477">
    <property type="protein sequence ID" value="KIX06330.1"/>
    <property type="molecule type" value="Genomic_DNA"/>
</dbReference>
<dbReference type="AlphaFoldDB" id="A0A0D2JB43"/>
<dbReference type="HOGENOM" id="CLU_1332588_0_0_1"/>
<dbReference type="VEuPathDB" id="FungiDB:Z518_04306"/>
<dbReference type="GeneID" id="25292377"/>
<evidence type="ECO:0000256" key="1">
    <source>
        <dbReference type="SAM" id="MobiDB-lite"/>
    </source>
</evidence>
<dbReference type="RefSeq" id="XP_013273466.1">
    <property type="nucleotide sequence ID" value="XM_013418012.1"/>
</dbReference>
<sequence length="206" mass="23164">MAKTRSEEKTWHLGYKTFMDLTGPSRTATCLRSKKTTRNNSGCGGCNIGLELPKDNKGNNLEFVRYLANFVVVIGELILEATGLVRFCLYVFDAGFQRRVEVERPVPDVLVISKVAKRMSSEVRLCMENPANQAEDVLGMKTIKRGEFYSKSRVKDEPSASVELSLTKDDPTSTVSSSQRRQNKPHDSVTGLEDDQERKQRRERGG</sequence>
<protein>
    <submittedName>
        <fullName evidence="2">Uncharacterized protein</fullName>
    </submittedName>
</protein>
<dbReference type="Proteomes" id="UP000053617">
    <property type="component" value="Unassembled WGS sequence"/>
</dbReference>
<gene>
    <name evidence="2" type="ORF">Z518_04306</name>
</gene>
<evidence type="ECO:0000313" key="3">
    <source>
        <dbReference type="Proteomes" id="UP000053617"/>
    </source>
</evidence>
<reference evidence="2 3" key="1">
    <citation type="submission" date="2015-01" db="EMBL/GenBank/DDBJ databases">
        <title>The Genome Sequence of Rhinocladiella mackenzie CBS 650.93.</title>
        <authorList>
            <consortium name="The Broad Institute Genomics Platform"/>
            <person name="Cuomo C."/>
            <person name="de Hoog S."/>
            <person name="Gorbushina A."/>
            <person name="Stielow B."/>
            <person name="Teixiera M."/>
            <person name="Abouelleil A."/>
            <person name="Chapman S.B."/>
            <person name="Priest M."/>
            <person name="Young S.K."/>
            <person name="Wortman J."/>
            <person name="Nusbaum C."/>
            <person name="Birren B."/>
        </authorList>
    </citation>
    <scope>NUCLEOTIDE SEQUENCE [LARGE SCALE GENOMIC DNA]</scope>
    <source>
        <strain evidence="2 3">CBS 650.93</strain>
    </source>
</reference>
<feature type="region of interest" description="Disordered" evidence="1">
    <location>
        <begin position="154"/>
        <end position="206"/>
    </location>
</feature>